<dbReference type="PANTHER" id="PTHR45527:SF1">
    <property type="entry name" value="FATTY ACID SYNTHASE"/>
    <property type="match status" value="1"/>
</dbReference>
<evidence type="ECO:0000313" key="4">
    <source>
        <dbReference type="EMBL" id="CAE7273627.1"/>
    </source>
</evidence>
<dbReference type="SUPFAM" id="SSF56801">
    <property type="entry name" value="Acetyl-CoA synthetase-like"/>
    <property type="match status" value="1"/>
</dbReference>
<sequence>MLTAAFTFDPCQGDTFCALISGAKLALAPRVRLLQDLSNVLCQLEATHVCATPALWRLAETNAQLPHLRCLSLGGEKMPPATIQRWAPQLLLRNIYGVTEATVYQTAMCMSAEVGPQMAGKPLPGVQVCVAKWESTLEPEELGQEGEICLGGPGIARGYLGLPSLTAERFRCQPGKGRCYRTGDSGRWTELASTYPSLEVFGRRDTQIKLNGERIELGEVEHLLGTSPLVTQCAVMPWGNQGNLLAYVVLAGETMDGSVYLALTEHCDCHLPRIMRPRRLVAMDALPVTANGKIDRAALICPPEVEVDKGASLEPLSPLEEAIAVAWTSELSLTVPLGPSADFYLLGGGSVQAVRVTRLLRAVLHGGGGGKAKWAEGVSDWRNPAGDASLFLPPDRAGDAECHFGLCDGGPFAPCALLERPALRNYASFLADAGVRVGCKNGELTSQTSVVPAHGDLPRALQSALRTGREILVHALLVARASATGGLGRRQQGTTPLHWAAQRCSGSVVDVLVAFKAHVTHSTEAGAVPAQVAAAAGNADALRALLDKGTPACVRDSGKQSLLHYAARSGCAARPQYIQSSGRVLQGW</sequence>
<feature type="domain" description="AMP-dependent synthetase/ligase" evidence="2">
    <location>
        <begin position="3"/>
        <end position="160"/>
    </location>
</feature>
<organism evidence="4 5">
    <name type="scientific">Symbiodinium pilosum</name>
    <name type="common">Dinoflagellate</name>
    <dbReference type="NCBI Taxonomy" id="2952"/>
    <lineage>
        <taxon>Eukaryota</taxon>
        <taxon>Sar</taxon>
        <taxon>Alveolata</taxon>
        <taxon>Dinophyceae</taxon>
        <taxon>Suessiales</taxon>
        <taxon>Symbiodiniaceae</taxon>
        <taxon>Symbiodinium</taxon>
    </lineage>
</organism>
<dbReference type="Pfam" id="PF13193">
    <property type="entry name" value="AMP-binding_C"/>
    <property type="match status" value="1"/>
</dbReference>
<dbReference type="Gene3D" id="1.25.40.20">
    <property type="entry name" value="Ankyrin repeat-containing domain"/>
    <property type="match status" value="1"/>
</dbReference>
<dbReference type="OrthoDB" id="440080at2759"/>
<evidence type="ECO:0000256" key="1">
    <source>
        <dbReference type="PROSITE-ProRule" id="PRU00023"/>
    </source>
</evidence>
<dbReference type="PROSITE" id="PS50088">
    <property type="entry name" value="ANK_REPEAT"/>
    <property type="match status" value="2"/>
</dbReference>
<comment type="caution">
    <text evidence="4">The sequence shown here is derived from an EMBL/GenBank/DDBJ whole genome shotgun (WGS) entry which is preliminary data.</text>
</comment>
<dbReference type="GO" id="GO:0005737">
    <property type="term" value="C:cytoplasm"/>
    <property type="evidence" value="ECO:0007669"/>
    <property type="project" value="TreeGrafter"/>
</dbReference>
<dbReference type="PANTHER" id="PTHR45527">
    <property type="entry name" value="NONRIBOSOMAL PEPTIDE SYNTHETASE"/>
    <property type="match status" value="1"/>
</dbReference>
<evidence type="ECO:0000313" key="5">
    <source>
        <dbReference type="Proteomes" id="UP000649617"/>
    </source>
</evidence>
<accession>A0A812N632</accession>
<name>A0A812N632_SYMPI</name>
<evidence type="ECO:0000259" key="2">
    <source>
        <dbReference type="Pfam" id="PF00501"/>
    </source>
</evidence>
<dbReference type="EMBL" id="CAJNIZ010008903">
    <property type="protein sequence ID" value="CAE7273627.1"/>
    <property type="molecule type" value="Genomic_DNA"/>
</dbReference>
<protein>
    <submittedName>
        <fullName evidence="4">LgrC protein</fullName>
    </submittedName>
</protein>
<dbReference type="Pfam" id="PF00501">
    <property type="entry name" value="AMP-binding"/>
    <property type="match status" value="1"/>
</dbReference>
<dbReference type="Gene3D" id="3.40.50.12780">
    <property type="entry name" value="N-terminal domain of ligase-like"/>
    <property type="match status" value="1"/>
</dbReference>
<dbReference type="InterPro" id="IPR002110">
    <property type="entry name" value="Ankyrin_rpt"/>
</dbReference>
<dbReference type="Pfam" id="PF00023">
    <property type="entry name" value="Ank"/>
    <property type="match status" value="1"/>
</dbReference>
<dbReference type="AlphaFoldDB" id="A0A812N632"/>
<dbReference type="SUPFAM" id="SSF48403">
    <property type="entry name" value="Ankyrin repeat"/>
    <property type="match status" value="1"/>
</dbReference>
<keyword evidence="1" id="KW-0040">ANK repeat</keyword>
<proteinExistence type="predicted"/>
<gene>
    <name evidence="4" type="primary">lgrC</name>
    <name evidence="4" type="ORF">SPIL2461_LOCUS6066</name>
</gene>
<dbReference type="GO" id="GO:0043041">
    <property type="term" value="P:amino acid activation for nonribosomal peptide biosynthetic process"/>
    <property type="evidence" value="ECO:0007669"/>
    <property type="project" value="TreeGrafter"/>
</dbReference>
<keyword evidence="5" id="KW-1185">Reference proteome</keyword>
<dbReference type="InterPro" id="IPR036770">
    <property type="entry name" value="Ankyrin_rpt-contain_sf"/>
</dbReference>
<feature type="repeat" description="ANK" evidence="1">
    <location>
        <begin position="492"/>
        <end position="524"/>
    </location>
</feature>
<dbReference type="Proteomes" id="UP000649617">
    <property type="component" value="Unassembled WGS sequence"/>
</dbReference>
<feature type="domain" description="AMP-binding enzyme C-terminal" evidence="3">
    <location>
        <begin position="219"/>
        <end position="293"/>
    </location>
</feature>
<dbReference type="GO" id="GO:0044550">
    <property type="term" value="P:secondary metabolite biosynthetic process"/>
    <property type="evidence" value="ECO:0007669"/>
    <property type="project" value="TreeGrafter"/>
</dbReference>
<dbReference type="InterPro" id="IPR042099">
    <property type="entry name" value="ANL_N_sf"/>
</dbReference>
<dbReference type="GO" id="GO:0031177">
    <property type="term" value="F:phosphopantetheine binding"/>
    <property type="evidence" value="ECO:0007669"/>
    <property type="project" value="TreeGrafter"/>
</dbReference>
<dbReference type="InterPro" id="IPR000873">
    <property type="entry name" value="AMP-dep_synth/lig_dom"/>
</dbReference>
<feature type="repeat" description="ANK" evidence="1">
    <location>
        <begin position="525"/>
        <end position="557"/>
    </location>
</feature>
<dbReference type="Gene3D" id="3.30.300.30">
    <property type="match status" value="1"/>
</dbReference>
<dbReference type="InterPro" id="IPR036736">
    <property type="entry name" value="ACP-like_sf"/>
</dbReference>
<reference evidence="4" key="1">
    <citation type="submission" date="2021-02" db="EMBL/GenBank/DDBJ databases">
        <authorList>
            <person name="Dougan E. K."/>
            <person name="Rhodes N."/>
            <person name="Thang M."/>
            <person name="Chan C."/>
        </authorList>
    </citation>
    <scope>NUCLEOTIDE SEQUENCE</scope>
</reference>
<dbReference type="InterPro" id="IPR045851">
    <property type="entry name" value="AMP-bd_C_sf"/>
</dbReference>
<dbReference type="InterPro" id="IPR025110">
    <property type="entry name" value="AMP-bd_C"/>
</dbReference>
<dbReference type="Gene3D" id="1.10.1200.10">
    <property type="entry name" value="ACP-like"/>
    <property type="match status" value="1"/>
</dbReference>
<evidence type="ECO:0000259" key="3">
    <source>
        <dbReference type="Pfam" id="PF13193"/>
    </source>
</evidence>